<feature type="signal peptide" evidence="1">
    <location>
        <begin position="1"/>
        <end position="22"/>
    </location>
</feature>
<feature type="chain" id="PRO_5034301767" description="Quinohemoprotein amine dehydrogenase subunit beta" evidence="1">
    <location>
        <begin position="23"/>
        <end position="375"/>
    </location>
</feature>
<dbReference type="RefSeq" id="WP_150758487.1">
    <property type="nucleotide sequence ID" value="NZ_CABVIE010000011.1"/>
</dbReference>
<dbReference type="InterPro" id="IPR011044">
    <property type="entry name" value="Quino_amine_DH_bsu"/>
</dbReference>
<proteinExistence type="predicted"/>
<dbReference type="NCBIfam" id="TIGR03907">
    <property type="entry name" value="QH_beta"/>
    <property type="match status" value="1"/>
</dbReference>
<dbReference type="EMBL" id="CABVIE010000011">
    <property type="protein sequence ID" value="VVP17091.1"/>
    <property type="molecule type" value="Genomic_DNA"/>
</dbReference>
<sequence>MKTIKALSLLACLTGVSTLVAAQDNRALEIGHEYMLALNLPNNLHVIDTATDRIYKSCDLPDAYGPGTAQVSPDGKFAYILNNHYGDLYGVDMDSCETVFHARLAINPNESTRSMFSIAVSRDGKEIYSVANPSTLYNDHMKVQPPRLQVYAADGGLQAKPTRTFEVPRQISILMVADDGSLYMAGVTGIFKTNVHTGKYTMAVATREWKRPGYGAPDILYVWPHQTEMNDFTLLYTAPKFKDSKQDLQTADYVYGYISIDLKTGRSTVKDFAPFTEIYFTGLRSPKHPGQMYGVLNKLARYDIKSQTLLGRSDLDHTYYCVAFNNSGSKLYLGGALNDIAIFDPETLKPVGKIQLPGGDMADSTLQVFVRQAHL</sequence>
<reference evidence="2 3" key="1">
    <citation type="submission" date="2019-09" db="EMBL/GenBank/DDBJ databases">
        <authorList>
            <person name="Chandra G."/>
            <person name="Truman W A."/>
        </authorList>
    </citation>
    <scope>NUCLEOTIDE SEQUENCE [LARGE SCALE GENOMIC DNA]</scope>
    <source>
        <strain evidence="2">PS900</strain>
    </source>
</reference>
<name>A0A8H2NVF7_PSEFL</name>
<dbReference type="PANTHER" id="PTHR47197">
    <property type="entry name" value="PROTEIN NIRF"/>
    <property type="match status" value="1"/>
</dbReference>
<dbReference type="InterPro" id="IPR023879">
    <property type="entry name" value="QH-AmDH_bsu"/>
</dbReference>
<evidence type="ECO:0000313" key="3">
    <source>
        <dbReference type="Proteomes" id="UP000325723"/>
    </source>
</evidence>
<protein>
    <recommendedName>
        <fullName evidence="4">Quinohemoprotein amine dehydrogenase subunit beta</fullName>
    </recommendedName>
</protein>
<gene>
    <name evidence="2" type="ORF">PS900_03654</name>
</gene>
<evidence type="ECO:0000256" key="1">
    <source>
        <dbReference type="SAM" id="SignalP"/>
    </source>
</evidence>
<evidence type="ECO:0008006" key="4">
    <source>
        <dbReference type="Google" id="ProtNLM"/>
    </source>
</evidence>
<evidence type="ECO:0000313" key="2">
    <source>
        <dbReference type="EMBL" id="VVP17091.1"/>
    </source>
</evidence>
<dbReference type="InterPro" id="IPR015943">
    <property type="entry name" value="WD40/YVTN_repeat-like_dom_sf"/>
</dbReference>
<dbReference type="InterPro" id="IPR051200">
    <property type="entry name" value="Host-pathogen_enzymatic-act"/>
</dbReference>
<dbReference type="SUPFAM" id="SSF50969">
    <property type="entry name" value="YVTN repeat-like/Quinoprotein amine dehydrogenase"/>
    <property type="match status" value="1"/>
</dbReference>
<keyword evidence="1" id="KW-0732">Signal</keyword>
<dbReference type="PANTHER" id="PTHR47197:SF3">
    <property type="entry name" value="DIHYDRO-HEME D1 DEHYDROGENASE"/>
    <property type="match status" value="1"/>
</dbReference>
<dbReference type="Gene3D" id="2.130.10.10">
    <property type="entry name" value="YVTN repeat-like/Quinoprotein amine dehydrogenase"/>
    <property type="match status" value="1"/>
</dbReference>
<dbReference type="Proteomes" id="UP000325723">
    <property type="component" value="Unassembled WGS sequence"/>
</dbReference>
<dbReference type="AlphaFoldDB" id="A0A8H2NVF7"/>
<accession>A0A8H2NVF7</accession>
<organism evidence="2 3">
    <name type="scientific">Pseudomonas fluorescens</name>
    <dbReference type="NCBI Taxonomy" id="294"/>
    <lineage>
        <taxon>Bacteria</taxon>
        <taxon>Pseudomonadati</taxon>
        <taxon>Pseudomonadota</taxon>
        <taxon>Gammaproteobacteria</taxon>
        <taxon>Pseudomonadales</taxon>
        <taxon>Pseudomonadaceae</taxon>
        <taxon>Pseudomonas</taxon>
    </lineage>
</organism>
<comment type="caution">
    <text evidence="2">The sequence shown here is derived from an EMBL/GenBank/DDBJ whole genome shotgun (WGS) entry which is preliminary data.</text>
</comment>